<dbReference type="Proteomes" id="UP000189940">
    <property type="component" value="Unassembled WGS sequence"/>
</dbReference>
<dbReference type="AlphaFoldDB" id="A0A1V4I3D8"/>
<protein>
    <submittedName>
        <fullName evidence="1">Uncharacterized protein</fullName>
    </submittedName>
</protein>
<dbReference type="InterPro" id="IPR046581">
    <property type="entry name" value="DUF6641"/>
</dbReference>
<comment type="caution">
    <text evidence="1">The sequence shown here is derived from an EMBL/GenBank/DDBJ whole genome shotgun (WGS) entry which is preliminary data.</text>
</comment>
<name>A0A1V4I3D8_NITVU</name>
<sequence>MRRAKFIEKLEEQKLLLQDPGYVRTVQRMAEVDGQKQAVVRRQRVRPWWKMDSTGQIIMSVKFGAKPIEFEKGKAGIAVPSKDKLPTVINTLIEAVRAGEMDDLFANASKSRPAVGKK</sequence>
<evidence type="ECO:0000313" key="2">
    <source>
        <dbReference type="Proteomes" id="UP000189940"/>
    </source>
</evidence>
<dbReference type="OrthoDB" id="7358761at2"/>
<accession>A0A1V4I3D8</accession>
<dbReference type="Pfam" id="PF20346">
    <property type="entry name" value="DUF6641"/>
    <property type="match status" value="1"/>
</dbReference>
<evidence type="ECO:0000313" key="1">
    <source>
        <dbReference type="EMBL" id="OPH84615.1"/>
    </source>
</evidence>
<dbReference type="EMBL" id="MWPQ01000003">
    <property type="protein sequence ID" value="OPH84615.1"/>
    <property type="molecule type" value="Genomic_DNA"/>
</dbReference>
<proteinExistence type="predicted"/>
<gene>
    <name evidence="1" type="ORF">B2M20_00700</name>
</gene>
<keyword evidence="2" id="KW-1185">Reference proteome</keyword>
<reference evidence="1 2" key="1">
    <citation type="submission" date="2017-02" db="EMBL/GenBank/DDBJ databases">
        <title>Genome sequence of the nitrite-oxidizing bacterium Nitrobacter vulgaris strain Ab1.</title>
        <authorList>
            <person name="Mellbye B.L."/>
            <person name="Davis E.W."/>
            <person name="Spieck E."/>
            <person name="Chang J.H."/>
            <person name="Bottomley P.J."/>
            <person name="Sayavedra-Soto L.A."/>
        </authorList>
    </citation>
    <scope>NUCLEOTIDE SEQUENCE [LARGE SCALE GENOMIC DNA]</scope>
    <source>
        <strain evidence="1 2">Ab1</strain>
    </source>
</reference>
<organism evidence="1 2">
    <name type="scientific">Nitrobacter vulgaris</name>
    <dbReference type="NCBI Taxonomy" id="29421"/>
    <lineage>
        <taxon>Bacteria</taxon>
        <taxon>Pseudomonadati</taxon>
        <taxon>Pseudomonadota</taxon>
        <taxon>Alphaproteobacteria</taxon>
        <taxon>Hyphomicrobiales</taxon>
        <taxon>Nitrobacteraceae</taxon>
        <taxon>Nitrobacter</taxon>
    </lineage>
</organism>